<dbReference type="GO" id="GO:0030126">
    <property type="term" value="C:COPI vesicle coat"/>
    <property type="evidence" value="ECO:0007669"/>
    <property type="project" value="TreeGrafter"/>
</dbReference>
<evidence type="ECO:0000256" key="8">
    <source>
        <dbReference type="ARBA" id="ARBA00023034"/>
    </source>
</evidence>
<keyword evidence="4" id="KW-0813">Transport</keyword>
<comment type="similarity">
    <text evidence="3">Belongs to the COPE family.</text>
</comment>
<evidence type="ECO:0000256" key="6">
    <source>
        <dbReference type="ARBA" id="ARBA00022892"/>
    </source>
</evidence>
<dbReference type="Gene3D" id="1.25.40.10">
    <property type="entry name" value="Tetratricopeptide repeat domain"/>
    <property type="match status" value="2"/>
</dbReference>
<dbReference type="InterPro" id="IPR006822">
    <property type="entry name" value="Coatomer_esu"/>
</dbReference>
<reference evidence="12" key="1">
    <citation type="submission" date="2022-08" db="EMBL/GenBank/DDBJ databases">
        <authorList>
            <person name="Marques A."/>
        </authorList>
    </citation>
    <scope>NUCLEOTIDE SEQUENCE</scope>
    <source>
        <strain evidence="12">RhyPub2mFocal</strain>
        <tissue evidence="12">Leaves</tissue>
    </source>
</reference>
<dbReference type="InterPro" id="IPR011990">
    <property type="entry name" value="TPR-like_helical_dom_sf"/>
</dbReference>
<comment type="subcellular location">
    <subcellularLocation>
        <location evidence="2">Cytoplasmic vesicle</location>
        <location evidence="2">COPI-coated vesicle membrane</location>
        <topology evidence="2">Peripheral membrane protein</topology>
        <orientation evidence="2">Cytoplasmic side</orientation>
    </subcellularLocation>
    <subcellularLocation>
        <location evidence="1">Golgi apparatus membrane</location>
        <topology evidence="1">Peripheral membrane protein</topology>
        <orientation evidence="1">Cytoplasmic side</orientation>
    </subcellularLocation>
</comment>
<dbReference type="AlphaFoldDB" id="A0AAV8DSY5"/>
<evidence type="ECO:0000256" key="4">
    <source>
        <dbReference type="ARBA" id="ARBA00022448"/>
    </source>
</evidence>
<sequence>MASNLGMFRDRFYLGDYEYVITNSQILDLLPTEKEEIDFLVLRSHIEKGSYQIVLDSIDPSSPKEELKAIRLFAQYLSTTSVEEKKNVIALLKVLLGDSHAQLNPNVLLIASHISLYEQNYLEAILPVEDIFKRQLEIGGVENQPLPFWMLELLLLNVKLHLKANQPEKAKCEIKEMTKIDEQSVLTSLAMASAFMHQVDVKAASTIYNNLLHTSTVLNGKAVCSMVDGNFDDAEYPLVVALKKDPDNVESLAILIVNNLVRDINYYYIGAYQAVIENSQTDITSCPNLSPEEAIERDCLKYCSYISLASYKTVIDAINTSSPTELQAVKELALYLSYPKNNDWVTVCLKILENDPQRNKSFVRLIAGTIYMHEKNYTEALKYTQQAGATLEL</sequence>
<evidence type="ECO:0000256" key="9">
    <source>
        <dbReference type="ARBA" id="ARBA00023136"/>
    </source>
</evidence>
<dbReference type="PANTHER" id="PTHR10805">
    <property type="entry name" value="COATOMER SUBUNIT EPSILON"/>
    <property type="match status" value="1"/>
</dbReference>
<protein>
    <recommendedName>
        <fullName evidence="14">Coatomer subunit epsilon</fullName>
    </recommendedName>
</protein>
<evidence type="ECO:0000256" key="7">
    <source>
        <dbReference type="ARBA" id="ARBA00022927"/>
    </source>
</evidence>
<dbReference type="GO" id="GO:0015031">
    <property type="term" value="P:protein transport"/>
    <property type="evidence" value="ECO:0007669"/>
    <property type="project" value="UniProtKB-KW"/>
</dbReference>
<dbReference type="PANTHER" id="PTHR10805:SF0">
    <property type="entry name" value="COATOMER SUBUNIT EPSILON"/>
    <property type="match status" value="1"/>
</dbReference>
<keyword evidence="10" id="KW-0968">Cytoplasmic vesicle</keyword>
<keyword evidence="8" id="KW-0333">Golgi apparatus</keyword>
<dbReference type="GO" id="GO:0005198">
    <property type="term" value="F:structural molecule activity"/>
    <property type="evidence" value="ECO:0007669"/>
    <property type="project" value="InterPro"/>
</dbReference>
<dbReference type="Proteomes" id="UP001140206">
    <property type="component" value="Chromosome 3"/>
</dbReference>
<organism evidence="12 13">
    <name type="scientific">Rhynchospora pubera</name>
    <dbReference type="NCBI Taxonomy" id="906938"/>
    <lineage>
        <taxon>Eukaryota</taxon>
        <taxon>Viridiplantae</taxon>
        <taxon>Streptophyta</taxon>
        <taxon>Embryophyta</taxon>
        <taxon>Tracheophyta</taxon>
        <taxon>Spermatophyta</taxon>
        <taxon>Magnoliopsida</taxon>
        <taxon>Liliopsida</taxon>
        <taxon>Poales</taxon>
        <taxon>Cyperaceae</taxon>
        <taxon>Cyperoideae</taxon>
        <taxon>Rhynchosporeae</taxon>
        <taxon>Rhynchospora</taxon>
    </lineage>
</organism>
<keyword evidence="13" id="KW-1185">Reference proteome</keyword>
<evidence type="ECO:0000256" key="5">
    <source>
        <dbReference type="ARBA" id="ARBA00022490"/>
    </source>
</evidence>
<evidence type="ECO:0008006" key="14">
    <source>
        <dbReference type="Google" id="ProtNLM"/>
    </source>
</evidence>
<keyword evidence="7" id="KW-0653">Protein transport</keyword>
<evidence type="ECO:0000256" key="3">
    <source>
        <dbReference type="ARBA" id="ARBA00008827"/>
    </source>
</evidence>
<dbReference type="GO" id="GO:0000139">
    <property type="term" value="C:Golgi membrane"/>
    <property type="evidence" value="ECO:0007669"/>
    <property type="project" value="UniProtKB-SubCell"/>
</dbReference>
<dbReference type="GO" id="GO:0006888">
    <property type="term" value="P:endoplasmic reticulum to Golgi vesicle-mediated transport"/>
    <property type="evidence" value="ECO:0007669"/>
    <property type="project" value="TreeGrafter"/>
</dbReference>
<evidence type="ECO:0000313" key="12">
    <source>
        <dbReference type="EMBL" id="KAJ4769473.1"/>
    </source>
</evidence>
<dbReference type="GO" id="GO:0006891">
    <property type="term" value="P:intra-Golgi vesicle-mediated transport"/>
    <property type="evidence" value="ECO:0007669"/>
    <property type="project" value="TreeGrafter"/>
</dbReference>
<name>A0AAV8DSY5_9POAL</name>
<proteinExistence type="inferred from homology"/>
<dbReference type="SUPFAM" id="SSF48452">
    <property type="entry name" value="TPR-like"/>
    <property type="match status" value="1"/>
</dbReference>
<dbReference type="GO" id="GO:0006890">
    <property type="term" value="P:retrograde vesicle-mediated transport, Golgi to endoplasmic reticulum"/>
    <property type="evidence" value="ECO:0007669"/>
    <property type="project" value="InterPro"/>
</dbReference>
<dbReference type="EMBL" id="JAMFTS010000003">
    <property type="protein sequence ID" value="KAJ4769473.1"/>
    <property type="molecule type" value="Genomic_DNA"/>
</dbReference>
<comment type="function">
    <text evidence="11">The coatomer is a cytosolic protein complex that binds to dilysine motifs and reversibly associates with Golgi non-clathrin-coated vesicles, which further mediate biosynthetic protein transport from the ER, via the Golgi up to the trans Golgi network. The coatomer complex is required for budding from Golgi membranes, and is essential for the retrograde Golgi-to-ER transport of dilysine-tagged proteins.</text>
</comment>
<keyword evidence="9" id="KW-0472">Membrane</keyword>
<evidence type="ECO:0000256" key="11">
    <source>
        <dbReference type="ARBA" id="ARBA00025582"/>
    </source>
</evidence>
<gene>
    <name evidence="12" type="ORF">LUZ62_053730</name>
</gene>
<keyword evidence="6" id="KW-0931">ER-Golgi transport</keyword>
<evidence type="ECO:0000256" key="1">
    <source>
        <dbReference type="ARBA" id="ARBA00004255"/>
    </source>
</evidence>
<keyword evidence="5" id="KW-0963">Cytoplasm</keyword>
<dbReference type="Pfam" id="PF04733">
    <property type="entry name" value="Coatomer_E"/>
    <property type="match status" value="2"/>
</dbReference>
<evidence type="ECO:0000256" key="2">
    <source>
        <dbReference type="ARBA" id="ARBA00004347"/>
    </source>
</evidence>
<comment type="caution">
    <text evidence="12">The sequence shown here is derived from an EMBL/GenBank/DDBJ whole genome shotgun (WGS) entry which is preliminary data.</text>
</comment>
<evidence type="ECO:0000256" key="10">
    <source>
        <dbReference type="ARBA" id="ARBA00023329"/>
    </source>
</evidence>
<evidence type="ECO:0000313" key="13">
    <source>
        <dbReference type="Proteomes" id="UP001140206"/>
    </source>
</evidence>
<accession>A0AAV8DSY5</accession>